<evidence type="ECO:0008006" key="3">
    <source>
        <dbReference type="Google" id="ProtNLM"/>
    </source>
</evidence>
<protein>
    <recommendedName>
        <fullName evidence="3">4-vinyl reductase</fullName>
    </recommendedName>
</protein>
<gene>
    <name evidence="1" type="ORF">SE17_18325</name>
</gene>
<comment type="caution">
    <text evidence="1">The sequence shown here is derived from an EMBL/GenBank/DDBJ whole genome shotgun (WGS) entry which is preliminary data.</text>
</comment>
<dbReference type="EMBL" id="LJCR01000714">
    <property type="protein sequence ID" value="KPV51954.1"/>
    <property type="molecule type" value="Genomic_DNA"/>
</dbReference>
<name>A0A0P9F601_9CHLR</name>
<keyword evidence="2" id="KW-1185">Reference proteome</keyword>
<dbReference type="SUPFAM" id="SSF111126">
    <property type="entry name" value="Ligand-binding domain in the NO signalling and Golgi transport"/>
    <property type="match status" value="1"/>
</dbReference>
<feature type="non-terminal residue" evidence="1">
    <location>
        <position position="1"/>
    </location>
</feature>
<dbReference type="Proteomes" id="UP000050509">
    <property type="component" value="Unassembled WGS sequence"/>
</dbReference>
<dbReference type="InterPro" id="IPR024096">
    <property type="entry name" value="NO_sig/Golgi_transp_ligand-bd"/>
</dbReference>
<organism evidence="1 2">
    <name type="scientific">Kouleothrix aurantiaca</name>
    <dbReference type="NCBI Taxonomy" id="186479"/>
    <lineage>
        <taxon>Bacteria</taxon>
        <taxon>Bacillati</taxon>
        <taxon>Chloroflexota</taxon>
        <taxon>Chloroflexia</taxon>
        <taxon>Chloroflexales</taxon>
        <taxon>Roseiflexineae</taxon>
        <taxon>Roseiflexaceae</taxon>
        <taxon>Kouleothrix</taxon>
    </lineage>
</organism>
<accession>A0A0P9F601</accession>
<reference evidence="1 2" key="1">
    <citation type="submission" date="2015-09" db="EMBL/GenBank/DDBJ databases">
        <title>Draft genome sequence of Kouleothrix aurantiaca JCM 19913.</title>
        <authorList>
            <person name="Hemp J."/>
        </authorList>
    </citation>
    <scope>NUCLEOTIDE SEQUENCE [LARGE SCALE GENOMIC DNA]</scope>
    <source>
        <strain evidence="1 2">COM-B</strain>
    </source>
</reference>
<evidence type="ECO:0000313" key="2">
    <source>
        <dbReference type="Proteomes" id="UP000050509"/>
    </source>
</evidence>
<evidence type="ECO:0000313" key="1">
    <source>
        <dbReference type="EMBL" id="KPV51954.1"/>
    </source>
</evidence>
<dbReference type="AlphaFoldDB" id="A0A0P9F601"/>
<proteinExistence type="predicted"/>
<dbReference type="Gene3D" id="3.30.1380.20">
    <property type="entry name" value="Trafficking protein particle complex subunit 3"/>
    <property type="match status" value="1"/>
</dbReference>
<sequence length="62" mass="6584">ISACPYCAGNQAERPIGFFPVGCYGVARRWATGETYPVEELACIAKGDQHCLVRIGRAPAAA</sequence>